<proteinExistence type="predicted"/>
<dbReference type="PANTHER" id="PTHR33913">
    <property type="entry name" value="ALEURONE LAYER MORPHOGENESIS PROTEIN"/>
    <property type="match status" value="1"/>
</dbReference>
<organism evidence="1 2">
    <name type="scientific">Vitis vinifera</name>
    <name type="common">Grape</name>
    <dbReference type="NCBI Taxonomy" id="29760"/>
    <lineage>
        <taxon>Eukaryota</taxon>
        <taxon>Viridiplantae</taxon>
        <taxon>Streptophyta</taxon>
        <taxon>Embryophyta</taxon>
        <taxon>Tracheophyta</taxon>
        <taxon>Spermatophyta</taxon>
        <taxon>Magnoliopsida</taxon>
        <taxon>eudicotyledons</taxon>
        <taxon>Gunneridae</taxon>
        <taxon>Pentapetalae</taxon>
        <taxon>rosids</taxon>
        <taxon>Vitales</taxon>
        <taxon>Vitaceae</taxon>
        <taxon>Viteae</taxon>
        <taxon>Vitis</taxon>
    </lineage>
</organism>
<gene>
    <name evidence="1" type="ORF">CK203_043062</name>
</gene>
<accession>A0A438GXC8</accession>
<protein>
    <submittedName>
        <fullName evidence="1">Uncharacterized protein</fullName>
    </submittedName>
</protein>
<dbReference type="CDD" id="cd00048">
    <property type="entry name" value="DSRM_SF"/>
    <property type="match status" value="1"/>
</dbReference>
<comment type="caution">
    <text evidence="1">The sequence shown here is derived from an EMBL/GenBank/DDBJ whole genome shotgun (WGS) entry which is preliminary data.</text>
</comment>
<name>A0A438GXC8_VITVI</name>
<dbReference type="Proteomes" id="UP000288805">
    <property type="component" value="Unassembled WGS sequence"/>
</dbReference>
<sequence>MLGAEDKTESLEVSGRSPFPLFGFRRPKIVMESLRNPGWKEMGYHQESYRRGHFSFYFREARRASVDAKVLVCIRRSVWSLHGCLKTHHTLFIEQELDGICYENNWILPTYRVSLLDGKSEGTVTVKGVDFEISVVGEPCDTPREARESAAAQMLAKLQSMATAAAGRF</sequence>
<dbReference type="PANTHER" id="PTHR33913:SF1">
    <property type="entry name" value="DRBM DOMAIN-CONTAINING PROTEIN"/>
    <property type="match status" value="1"/>
</dbReference>
<dbReference type="AlphaFoldDB" id="A0A438GXC8"/>
<evidence type="ECO:0000313" key="2">
    <source>
        <dbReference type="Proteomes" id="UP000288805"/>
    </source>
</evidence>
<dbReference type="EMBL" id="QGNW01000322">
    <property type="protein sequence ID" value="RVW76849.1"/>
    <property type="molecule type" value="Genomic_DNA"/>
</dbReference>
<reference evidence="1 2" key="1">
    <citation type="journal article" date="2018" name="PLoS Genet.">
        <title>Population sequencing reveals clonal diversity and ancestral inbreeding in the grapevine cultivar Chardonnay.</title>
        <authorList>
            <person name="Roach M.J."/>
            <person name="Johnson D.L."/>
            <person name="Bohlmann J."/>
            <person name="van Vuuren H.J."/>
            <person name="Jones S.J."/>
            <person name="Pretorius I.S."/>
            <person name="Schmidt S.A."/>
            <person name="Borneman A.R."/>
        </authorList>
    </citation>
    <scope>NUCLEOTIDE SEQUENCE [LARGE SCALE GENOMIC DNA]</scope>
    <source>
        <strain evidence="2">cv. Chardonnay</strain>
        <tissue evidence="1">Leaf</tissue>
    </source>
</reference>
<evidence type="ECO:0000313" key="1">
    <source>
        <dbReference type="EMBL" id="RVW76849.1"/>
    </source>
</evidence>
<dbReference type="Gene3D" id="3.30.160.20">
    <property type="match status" value="1"/>
</dbReference>